<evidence type="ECO:0000313" key="2">
    <source>
        <dbReference type="Proteomes" id="UP000297890"/>
    </source>
</evidence>
<reference evidence="1 2" key="1">
    <citation type="journal article" date="2019" name="ISME J.">
        <title>Candidatus Macondimonas diazotrophica, a novel gammaproteobacterial genus dominating crude-oil-contaminated coastal sediments.</title>
        <authorList>
            <person name="Karthikeyan S."/>
            <person name="Konstantinidis K."/>
        </authorList>
    </citation>
    <scope>NUCLEOTIDE SEQUENCE [LARGE SCALE GENOMIC DNA]</scope>
    <source>
        <strain evidence="1 2">KTK01</strain>
    </source>
</reference>
<accession>A0A4Z0F4L8</accession>
<gene>
    <name evidence="1" type="ORF">E4680_13540</name>
</gene>
<protein>
    <submittedName>
        <fullName evidence="1">Uncharacterized protein</fullName>
    </submittedName>
</protein>
<organism evidence="1 2">
    <name type="scientific">Candidatus Macondimonas diazotrophica</name>
    <dbReference type="NCBI Taxonomy" id="2305248"/>
    <lineage>
        <taxon>Bacteria</taxon>
        <taxon>Pseudomonadati</taxon>
        <taxon>Pseudomonadota</taxon>
        <taxon>Gammaproteobacteria</taxon>
        <taxon>Chromatiales</taxon>
        <taxon>Ectothiorhodospiraceae</taxon>
        <taxon>Candidatus Macondimonas</taxon>
    </lineage>
</organism>
<comment type="caution">
    <text evidence="1">The sequence shown here is derived from an EMBL/GenBank/DDBJ whole genome shotgun (WGS) entry which is preliminary data.</text>
</comment>
<dbReference type="EMBL" id="SRIO01000042">
    <property type="protein sequence ID" value="TFZ81155.1"/>
    <property type="molecule type" value="Genomic_DNA"/>
</dbReference>
<dbReference type="RefSeq" id="WP_135282954.1">
    <property type="nucleotide sequence ID" value="NZ_SRIO01000042.1"/>
</dbReference>
<name>A0A4Z0F4L8_9GAMM</name>
<dbReference type="AlphaFoldDB" id="A0A4Z0F4L8"/>
<evidence type="ECO:0000313" key="1">
    <source>
        <dbReference type="EMBL" id="TFZ81155.1"/>
    </source>
</evidence>
<dbReference type="Proteomes" id="UP000297890">
    <property type="component" value="Unassembled WGS sequence"/>
</dbReference>
<sequence>MFQDVAGTIPCAVDSTVALIKDKGPFGYDASQSDSAKRPTLKKDSATGRHFLRYGPEVQHLVTGLVIPRPTGDIFSAVAIQHISDTLDFPGYFRHRGFTNDIDSRLPVFFSQKSTGKMFVEFGSTGSVSFTTNRALKNVFSCTRIVSGALTAYSNGSIAGVDSSVDNPTSDTLKETHVGVTANFDLYGALVISGFVNSTANRARIEKWFAERMGLVY</sequence>
<keyword evidence="2" id="KW-1185">Reference proteome</keyword>
<proteinExistence type="predicted"/>